<dbReference type="InterPro" id="IPR012337">
    <property type="entry name" value="RNaseH-like_sf"/>
</dbReference>
<gene>
    <name evidence="2" type="ORF">MTR67_016398</name>
</gene>
<dbReference type="InterPro" id="IPR001584">
    <property type="entry name" value="Integrase_cat-core"/>
</dbReference>
<dbReference type="InterPro" id="IPR050951">
    <property type="entry name" value="Retrovirus_Pol_polyprotein"/>
</dbReference>
<dbReference type="Gene3D" id="3.30.420.10">
    <property type="entry name" value="Ribonuclease H-like superfamily/Ribonuclease H"/>
    <property type="match status" value="1"/>
</dbReference>
<dbReference type="AlphaFoldDB" id="A0AAF0QIC3"/>
<evidence type="ECO:0000313" key="3">
    <source>
        <dbReference type="Proteomes" id="UP001234989"/>
    </source>
</evidence>
<sequence>MGSTTHTKEEKRELAKDVHRLACLGVSLIDSAEGGIEVTSTAESSLVSEVKGDGSLRFQGRLYVPMVDGLHERVMDEAHSSRYSIHPGSTKMYRHLREVYWWDGMKKGIAEFVAKCPNCQQVKVGHQRPVGLPQRIELLKWKWEMINMDFIIGLPRSRRQHDSIWVIVDRMTKSAQFLPIKTTNSAENYAKLYIQEVVRLHGAPISIISDRGAQFTAQFWKSFHRGLGSKVNLSTAFHPQTDGQA</sequence>
<protein>
    <recommendedName>
        <fullName evidence="1">Integrase catalytic domain-containing protein</fullName>
    </recommendedName>
</protein>
<proteinExistence type="predicted"/>
<dbReference type="Pfam" id="PF17921">
    <property type="entry name" value="Integrase_H2C2"/>
    <property type="match status" value="1"/>
</dbReference>
<evidence type="ECO:0000259" key="1">
    <source>
        <dbReference type="PROSITE" id="PS50994"/>
    </source>
</evidence>
<dbReference type="PROSITE" id="PS50994">
    <property type="entry name" value="INTEGRASE"/>
    <property type="match status" value="1"/>
</dbReference>
<dbReference type="SUPFAM" id="SSF53098">
    <property type="entry name" value="Ribonuclease H-like"/>
    <property type="match status" value="1"/>
</dbReference>
<dbReference type="Gene3D" id="1.10.340.70">
    <property type="match status" value="1"/>
</dbReference>
<dbReference type="InterPro" id="IPR041588">
    <property type="entry name" value="Integrase_H2C2"/>
</dbReference>
<dbReference type="Proteomes" id="UP001234989">
    <property type="component" value="Chromosome 4"/>
</dbReference>
<dbReference type="GO" id="GO:0015074">
    <property type="term" value="P:DNA integration"/>
    <property type="evidence" value="ECO:0007669"/>
    <property type="project" value="InterPro"/>
</dbReference>
<keyword evidence="3" id="KW-1185">Reference proteome</keyword>
<dbReference type="PANTHER" id="PTHR37984">
    <property type="entry name" value="PROTEIN CBG26694"/>
    <property type="match status" value="1"/>
</dbReference>
<evidence type="ECO:0000313" key="2">
    <source>
        <dbReference type="EMBL" id="WMV23013.1"/>
    </source>
</evidence>
<name>A0AAF0QIC3_SOLVR</name>
<dbReference type="PANTHER" id="PTHR37984:SF5">
    <property type="entry name" value="PROTEIN NYNRIN-LIKE"/>
    <property type="match status" value="1"/>
</dbReference>
<accession>A0AAF0QIC3</accession>
<dbReference type="EMBL" id="CP133615">
    <property type="protein sequence ID" value="WMV23013.1"/>
    <property type="molecule type" value="Genomic_DNA"/>
</dbReference>
<reference evidence="2" key="1">
    <citation type="submission" date="2023-08" db="EMBL/GenBank/DDBJ databases">
        <title>A de novo genome assembly of Solanum verrucosum Schlechtendal, a Mexican diploid species geographically isolated from the other diploid A-genome species in potato relatives.</title>
        <authorList>
            <person name="Hosaka K."/>
        </authorList>
    </citation>
    <scope>NUCLEOTIDE SEQUENCE</scope>
    <source>
        <tissue evidence="2">Young leaves</tissue>
    </source>
</reference>
<dbReference type="InterPro" id="IPR036397">
    <property type="entry name" value="RNaseH_sf"/>
</dbReference>
<organism evidence="2 3">
    <name type="scientific">Solanum verrucosum</name>
    <dbReference type="NCBI Taxonomy" id="315347"/>
    <lineage>
        <taxon>Eukaryota</taxon>
        <taxon>Viridiplantae</taxon>
        <taxon>Streptophyta</taxon>
        <taxon>Embryophyta</taxon>
        <taxon>Tracheophyta</taxon>
        <taxon>Spermatophyta</taxon>
        <taxon>Magnoliopsida</taxon>
        <taxon>eudicotyledons</taxon>
        <taxon>Gunneridae</taxon>
        <taxon>Pentapetalae</taxon>
        <taxon>asterids</taxon>
        <taxon>lamiids</taxon>
        <taxon>Solanales</taxon>
        <taxon>Solanaceae</taxon>
        <taxon>Solanoideae</taxon>
        <taxon>Solaneae</taxon>
        <taxon>Solanum</taxon>
    </lineage>
</organism>
<dbReference type="GO" id="GO:0003676">
    <property type="term" value="F:nucleic acid binding"/>
    <property type="evidence" value="ECO:0007669"/>
    <property type="project" value="InterPro"/>
</dbReference>
<feature type="domain" description="Integrase catalytic" evidence="1">
    <location>
        <begin position="125"/>
        <end position="245"/>
    </location>
</feature>